<feature type="compositionally biased region" description="Basic and acidic residues" evidence="1">
    <location>
        <begin position="190"/>
        <end position="204"/>
    </location>
</feature>
<comment type="caution">
    <text evidence="2">The sequence shown here is derived from an EMBL/GenBank/DDBJ whole genome shotgun (WGS) entry which is preliminary data.</text>
</comment>
<dbReference type="AlphaFoldDB" id="A0AAV7J8Z3"/>
<proteinExistence type="predicted"/>
<accession>A0AAV7J8Z3</accession>
<gene>
    <name evidence="2" type="ORF">KQX54_016253</name>
</gene>
<sequence>MKLKEFFKELVYAKTERTVIFNCMRRTQKMPQSIVEYFDKNWHECRKLKWSLSSVITVQHNFENAAEVGTKLFLKRFEVLVNLVESWQNNQEVVIIKESNKNKQTIHLDSSEPNSPDVTESDSDNQMEDDRDLKDSSIDENLNNSINSDRNEDSDLQETFNDENPHSPNIIVHENPREEKNDLINSDSNDDGHLQDTFNDKDPDSPNIIIHDTPRTEQISFTSSDSSDDNDARQIKKRRTRNALSDSSDDNNDRAILSQSTGLKENEKYMPNVSTPIEPTKKLSILSNVIVQPALKRRGRPRGTDQTVIGLKKIIKDKKSLKTPFINKSTEDKRKIILQWLVKEEVITEIFNNKKKICMKMI</sequence>
<keyword evidence="3" id="KW-1185">Reference proteome</keyword>
<reference evidence="2 3" key="1">
    <citation type="journal article" date="2021" name="J. Hered.">
        <title>A chromosome-level genome assembly of the parasitoid wasp, Cotesia glomerata (Hymenoptera: Braconidae).</title>
        <authorList>
            <person name="Pinto B.J."/>
            <person name="Weis J.J."/>
            <person name="Gamble T."/>
            <person name="Ode P.J."/>
            <person name="Paul R."/>
            <person name="Zaspel J.M."/>
        </authorList>
    </citation>
    <scope>NUCLEOTIDE SEQUENCE [LARGE SCALE GENOMIC DNA]</scope>
    <source>
        <strain evidence="2">CgM1</strain>
    </source>
</reference>
<feature type="region of interest" description="Disordered" evidence="1">
    <location>
        <begin position="105"/>
        <end position="276"/>
    </location>
</feature>
<evidence type="ECO:0000313" key="3">
    <source>
        <dbReference type="Proteomes" id="UP000826195"/>
    </source>
</evidence>
<protein>
    <submittedName>
        <fullName evidence="2">Uncharacterized protein</fullName>
    </submittedName>
</protein>
<name>A0AAV7J8Z3_COTGL</name>
<dbReference type="Proteomes" id="UP000826195">
    <property type="component" value="Unassembled WGS sequence"/>
</dbReference>
<feature type="compositionally biased region" description="Polar residues" evidence="1">
    <location>
        <begin position="105"/>
        <end position="118"/>
    </location>
</feature>
<feature type="compositionally biased region" description="Acidic residues" evidence="1">
    <location>
        <begin position="119"/>
        <end position="130"/>
    </location>
</feature>
<evidence type="ECO:0000256" key="1">
    <source>
        <dbReference type="SAM" id="MobiDB-lite"/>
    </source>
</evidence>
<organism evidence="2 3">
    <name type="scientific">Cotesia glomerata</name>
    <name type="common">Lepidopteran parasitic wasp</name>
    <name type="synonym">Apanteles glomeratus</name>
    <dbReference type="NCBI Taxonomy" id="32391"/>
    <lineage>
        <taxon>Eukaryota</taxon>
        <taxon>Metazoa</taxon>
        <taxon>Ecdysozoa</taxon>
        <taxon>Arthropoda</taxon>
        <taxon>Hexapoda</taxon>
        <taxon>Insecta</taxon>
        <taxon>Pterygota</taxon>
        <taxon>Neoptera</taxon>
        <taxon>Endopterygota</taxon>
        <taxon>Hymenoptera</taxon>
        <taxon>Apocrita</taxon>
        <taxon>Ichneumonoidea</taxon>
        <taxon>Braconidae</taxon>
        <taxon>Microgastrinae</taxon>
        <taxon>Cotesia</taxon>
    </lineage>
</organism>
<dbReference type="EMBL" id="JAHXZJ010000001">
    <property type="protein sequence ID" value="KAH0567927.1"/>
    <property type="molecule type" value="Genomic_DNA"/>
</dbReference>
<evidence type="ECO:0000313" key="2">
    <source>
        <dbReference type="EMBL" id="KAH0567927.1"/>
    </source>
</evidence>
<feature type="compositionally biased region" description="Polar residues" evidence="1">
    <location>
        <begin position="139"/>
        <end position="148"/>
    </location>
</feature>